<protein>
    <submittedName>
        <fullName evidence="2">Uncharacterized protein</fullName>
    </submittedName>
</protein>
<evidence type="ECO:0000313" key="3">
    <source>
        <dbReference type="Proteomes" id="UP000580250"/>
    </source>
</evidence>
<dbReference type="AlphaFoldDB" id="A0A6V7TRY0"/>
<feature type="signal peptide" evidence="1">
    <location>
        <begin position="1"/>
        <end position="25"/>
    </location>
</feature>
<accession>A0A6V7TRY0</accession>
<organism evidence="2 3">
    <name type="scientific">Meloidogyne enterolobii</name>
    <name type="common">Root-knot nematode worm</name>
    <name type="synonym">Meloidogyne mayaguensis</name>
    <dbReference type="NCBI Taxonomy" id="390850"/>
    <lineage>
        <taxon>Eukaryota</taxon>
        <taxon>Metazoa</taxon>
        <taxon>Ecdysozoa</taxon>
        <taxon>Nematoda</taxon>
        <taxon>Chromadorea</taxon>
        <taxon>Rhabditida</taxon>
        <taxon>Tylenchina</taxon>
        <taxon>Tylenchomorpha</taxon>
        <taxon>Tylenchoidea</taxon>
        <taxon>Meloidogynidae</taxon>
        <taxon>Meloidogyninae</taxon>
        <taxon>Meloidogyne</taxon>
    </lineage>
</organism>
<proteinExistence type="predicted"/>
<evidence type="ECO:0000313" key="2">
    <source>
        <dbReference type="EMBL" id="CAD2132240.1"/>
    </source>
</evidence>
<reference evidence="2 3" key="1">
    <citation type="submission" date="2020-08" db="EMBL/GenBank/DDBJ databases">
        <authorList>
            <person name="Koutsovoulos G."/>
            <person name="Danchin GJ E."/>
        </authorList>
    </citation>
    <scope>NUCLEOTIDE SEQUENCE [LARGE SCALE GENOMIC DNA]</scope>
</reference>
<keyword evidence="1" id="KW-0732">Signal</keyword>
<dbReference type="EMBL" id="CAJEWN010000011">
    <property type="protein sequence ID" value="CAD2132240.1"/>
    <property type="molecule type" value="Genomic_DNA"/>
</dbReference>
<sequence length="96" mass="10674">MSLIGNNVFIAFLLFVIFCEFDVESSGGGSRHRVQAITTETLQQEIHALRNGYHQAILANAIDVLQTMLGQARGLQEQYALVQGIDPDRVNLFINL</sequence>
<comment type="caution">
    <text evidence="2">The sequence shown here is derived from an EMBL/GenBank/DDBJ whole genome shotgun (WGS) entry which is preliminary data.</text>
</comment>
<name>A0A6V7TRY0_MELEN</name>
<evidence type="ECO:0000256" key="1">
    <source>
        <dbReference type="SAM" id="SignalP"/>
    </source>
</evidence>
<feature type="chain" id="PRO_5027810048" evidence="1">
    <location>
        <begin position="26"/>
        <end position="96"/>
    </location>
</feature>
<gene>
    <name evidence="2" type="ORF">MENT_LOCUS3606</name>
</gene>
<dbReference type="Proteomes" id="UP000580250">
    <property type="component" value="Unassembled WGS sequence"/>
</dbReference>